<dbReference type="STRING" id="6526.A0A2C9LQD8"/>
<dbReference type="InterPro" id="IPR047089">
    <property type="entry name" value="Asp-tRNA-ligase_1_N"/>
</dbReference>
<dbReference type="PANTHER" id="PTHR22594">
    <property type="entry name" value="ASPARTYL/LYSYL-TRNA SYNTHETASE"/>
    <property type="match status" value="1"/>
</dbReference>
<dbReference type="InterPro" id="IPR002312">
    <property type="entry name" value="Asp/Asn-tRNA-synth_IIb"/>
</dbReference>
<dbReference type="InterPro" id="IPR004365">
    <property type="entry name" value="NA-bd_OB_tRNA"/>
</dbReference>
<dbReference type="InterPro" id="IPR004364">
    <property type="entry name" value="Aa-tRNA-synt_II"/>
</dbReference>
<dbReference type="VEuPathDB" id="VectorBase:BGLB033688"/>
<dbReference type="SUPFAM" id="SSF55681">
    <property type="entry name" value="Class II aaRS and biotin synthetases"/>
    <property type="match status" value="1"/>
</dbReference>
<keyword evidence="5" id="KW-0030">Aminoacyl-tRNA synthetase</keyword>
<dbReference type="SUPFAM" id="SSF50249">
    <property type="entry name" value="Nucleic acid-binding proteins"/>
    <property type="match status" value="1"/>
</dbReference>
<dbReference type="Proteomes" id="UP000076420">
    <property type="component" value="Unassembled WGS sequence"/>
</dbReference>
<feature type="domain" description="Aminoacyl-transfer RNA synthetases class-II family profile" evidence="6">
    <location>
        <begin position="187"/>
        <end position="307"/>
    </location>
</feature>
<dbReference type="InterPro" id="IPR012347">
    <property type="entry name" value="Ferritin-like"/>
</dbReference>
<dbReference type="InterPro" id="IPR009040">
    <property type="entry name" value="Ferritin-like_diiron"/>
</dbReference>
<dbReference type="Pfam" id="PF00152">
    <property type="entry name" value="tRNA-synt_2"/>
    <property type="match status" value="1"/>
</dbReference>
<dbReference type="SUPFAM" id="SSF47240">
    <property type="entry name" value="Ferritin-like"/>
    <property type="match status" value="1"/>
</dbReference>
<proteinExistence type="predicted"/>
<evidence type="ECO:0000313" key="9">
    <source>
        <dbReference type="Proteomes" id="UP000076420"/>
    </source>
</evidence>
<name>A0A2C9LQD8_BIOGL</name>
<dbReference type="VEuPathDB" id="VectorBase:BGLAX_043527"/>
<dbReference type="InterPro" id="IPR009078">
    <property type="entry name" value="Ferritin-like_SF"/>
</dbReference>
<dbReference type="InterPro" id="IPR012340">
    <property type="entry name" value="NA-bd_OB-fold"/>
</dbReference>
<evidence type="ECO:0000256" key="4">
    <source>
        <dbReference type="ARBA" id="ARBA00022917"/>
    </source>
</evidence>
<keyword evidence="4" id="KW-0648">Protein biosynthesis</keyword>
<dbReference type="GO" id="GO:0006422">
    <property type="term" value="P:aspartyl-tRNA aminoacylation"/>
    <property type="evidence" value="ECO:0007669"/>
    <property type="project" value="TreeGrafter"/>
</dbReference>
<dbReference type="Gene3D" id="1.20.1260.10">
    <property type="match status" value="1"/>
</dbReference>
<dbReference type="AlphaFoldDB" id="A0A2C9LQD8"/>
<evidence type="ECO:0000256" key="2">
    <source>
        <dbReference type="ARBA" id="ARBA00022741"/>
    </source>
</evidence>
<reference evidence="8" key="1">
    <citation type="submission" date="2020-05" db="UniProtKB">
        <authorList>
            <consortium name="EnsemblMetazoa"/>
        </authorList>
    </citation>
    <scope>IDENTIFICATION</scope>
    <source>
        <strain evidence="8">BB02</strain>
    </source>
</reference>
<keyword evidence="3" id="KW-0067">ATP-binding</keyword>
<dbReference type="GO" id="GO:0004815">
    <property type="term" value="F:aspartate-tRNA ligase activity"/>
    <property type="evidence" value="ECO:0007669"/>
    <property type="project" value="TreeGrafter"/>
</dbReference>
<feature type="domain" description="Ferritin-like diiron" evidence="7">
    <location>
        <begin position="1"/>
        <end position="53"/>
    </location>
</feature>
<dbReference type="InterPro" id="IPR006195">
    <property type="entry name" value="aa-tRNA-synth_II"/>
</dbReference>
<dbReference type="GO" id="GO:0003676">
    <property type="term" value="F:nucleic acid binding"/>
    <property type="evidence" value="ECO:0007669"/>
    <property type="project" value="InterPro"/>
</dbReference>
<dbReference type="PRINTS" id="PR01042">
    <property type="entry name" value="TRNASYNTHASP"/>
</dbReference>
<dbReference type="Gene3D" id="2.40.50.140">
    <property type="entry name" value="Nucleic acid-binding proteins"/>
    <property type="match status" value="1"/>
</dbReference>
<keyword evidence="1" id="KW-0436">Ligase</keyword>
<organism evidence="8 9">
    <name type="scientific">Biomphalaria glabrata</name>
    <name type="common">Bloodfluke planorb</name>
    <name type="synonym">Freshwater snail</name>
    <dbReference type="NCBI Taxonomy" id="6526"/>
    <lineage>
        <taxon>Eukaryota</taxon>
        <taxon>Metazoa</taxon>
        <taxon>Spiralia</taxon>
        <taxon>Lophotrochozoa</taxon>
        <taxon>Mollusca</taxon>
        <taxon>Gastropoda</taxon>
        <taxon>Heterobranchia</taxon>
        <taxon>Euthyneura</taxon>
        <taxon>Panpulmonata</taxon>
        <taxon>Hygrophila</taxon>
        <taxon>Lymnaeoidea</taxon>
        <taxon>Planorbidae</taxon>
        <taxon>Biomphalaria</taxon>
    </lineage>
</organism>
<evidence type="ECO:0000259" key="7">
    <source>
        <dbReference type="PROSITE" id="PS50905"/>
    </source>
</evidence>
<dbReference type="InterPro" id="IPR045864">
    <property type="entry name" value="aa-tRNA-synth_II/BPL/LPL"/>
</dbReference>
<sequence>MEEESIDMYYKAIKIASNMDDYGNVVFFQQILSEEESHLQWIKSQIQILNLIGPSGYLQYSGYVVISGWIHSKRDHGKLLFVDLRDHYGIVQVVIEHERDFFEKLSCLNNESVILVRGKVVLRSEDSINDGIFTGRIEIIANEVEILSLSDHLPFEINSNIACNEDLRLRYRFLDLRKDPIRHNILLRSQVISYIRKVMEENGFIEFSTPILTASSPEGSRDFLVPSRIHKSKFYALPQAPQQFKQLLMIAGFDKYFQIAPCFRDEDSRANRSPGEFYQLDVEMSFVEAEDVFRIMEKVLYQVFSKI</sequence>
<dbReference type="EnsemblMetazoa" id="BGLB033688-RA">
    <property type="protein sequence ID" value="BGLB033688-PA"/>
    <property type="gene ID" value="BGLB033688"/>
</dbReference>
<evidence type="ECO:0000256" key="1">
    <source>
        <dbReference type="ARBA" id="ARBA00022598"/>
    </source>
</evidence>
<dbReference type="InterPro" id="IPR008331">
    <property type="entry name" value="Ferritin_DPS_dom"/>
</dbReference>
<dbReference type="Pfam" id="PF00210">
    <property type="entry name" value="Ferritin"/>
    <property type="match status" value="1"/>
</dbReference>
<dbReference type="GO" id="GO:0005524">
    <property type="term" value="F:ATP binding"/>
    <property type="evidence" value="ECO:0007669"/>
    <property type="project" value="UniProtKB-KW"/>
</dbReference>
<evidence type="ECO:0000259" key="6">
    <source>
        <dbReference type="PROSITE" id="PS50862"/>
    </source>
</evidence>
<protein>
    <recommendedName>
        <fullName evidence="10">Aminoacyl-transfer RNA synthetases class-II family profile domain-containing protein</fullName>
    </recommendedName>
</protein>
<dbReference type="CDD" id="cd04317">
    <property type="entry name" value="EcAspRS_like_N"/>
    <property type="match status" value="1"/>
</dbReference>
<dbReference type="PROSITE" id="PS50905">
    <property type="entry name" value="FERRITIN_LIKE"/>
    <property type="match status" value="1"/>
</dbReference>
<evidence type="ECO:0000256" key="5">
    <source>
        <dbReference type="ARBA" id="ARBA00023146"/>
    </source>
</evidence>
<dbReference type="Gene3D" id="3.30.930.10">
    <property type="entry name" value="Bira Bifunctional Protein, Domain 2"/>
    <property type="match status" value="1"/>
</dbReference>
<gene>
    <name evidence="8" type="primary">106064119</name>
</gene>
<keyword evidence="2" id="KW-0547">Nucleotide-binding</keyword>
<dbReference type="GO" id="GO:0008199">
    <property type="term" value="F:ferric iron binding"/>
    <property type="evidence" value="ECO:0007669"/>
    <property type="project" value="InterPro"/>
</dbReference>
<evidence type="ECO:0008006" key="10">
    <source>
        <dbReference type="Google" id="ProtNLM"/>
    </source>
</evidence>
<dbReference type="PANTHER" id="PTHR22594:SF5">
    <property type="entry name" value="ASPARTATE--TRNA LIGASE, MITOCHONDRIAL"/>
    <property type="match status" value="1"/>
</dbReference>
<evidence type="ECO:0000313" key="8">
    <source>
        <dbReference type="EnsemblMetazoa" id="BGLB033688-PA"/>
    </source>
</evidence>
<accession>A0A2C9LQD8</accession>
<dbReference type="Pfam" id="PF01336">
    <property type="entry name" value="tRNA_anti-codon"/>
    <property type="match status" value="1"/>
</dbReference>
<evidence type="ECO:0000256" key="3">
    <source>
        <dbReference type="ARBA" id="ARBA00022840"/>
    </source>
</evidence>
<dbReference type="PROSITE" id="PS50862">
    <property type="entry name" value="AA_TRNA_LIGASE_II"/>
    <property type="match status" value="1"/>
</dbReference>